<name>A0A6G1K2G8_9PLEO</name>
<evidence type="ECO:0000313" key="1">
    <source>
        <dbReference type="EMBL" id="KAF2706702.1"/>
    </source>
</evidence>
<gene>
    <name evidence="1" type="ORF">K504DRAFT_536139</name>
</gene>
<keyword evidence="2" id="KW-1185">Reference proteome</keyword>
<dbReference type="Proteomes" id="UP000799428">
    <property type="component" value="Unassembled WGS sequence"/>
</dbReference>
<organism evidence="1 2">
    <name type="scientific">Pleomassaria siparia CBS 279.74</name>
    <dbReference type="NCBI Taxonomy" id="1314801"/>
    <lineage>
        <taxon>Eukaryota</taxon>
        <taxon>Fungi</taxon>
        <taxon>Dikarya</taxon>
        <taxon>Ascomycota</taxon>
        <taxon>Pezizomycotina</taxon>
        <taxon>Dothideomycetes</taxon>
        <taxon>Pleosporomycetidae</taxon>
        <taxon>Pleosporales</taxon>
        <taxon>Pleomassariaceae</taxon>
        <taxon>Pleomassaria</taxon>
    </lineage>
</organism>
<proteinExistence type="predicted"/>
<protein>
    <submittedName>
        <fullName evidence="1">Uncharacterized protein</fullName>
    </submittedName>
</protein>
<reference evidence="1" key="1">
    <citation type="journal article" date="2020" name="Stud. Mycol.">
        <title>101 Dothideomycetes genomes: a test case for predicting lifestyles and emergence of pathogens.</title>
        <authorList>
            <person name="Haridas S."/>
            <person name="Albert R."/>
            <person name="Binder M."/>
            <person name="Bloem J."/>
            <person name="Labutti K."/>
            <person name="Salamov A."/>
            <person name="Andreopoulos B."/>
            <person name="Baker S."/>
            <person name="Barry K."/>
            <person name="Bills G."/>
            <person name="Bluhm B."/>
            <person name="Cannon C."/>
            <person name="Castanera R."/>
            <person name="Culley D."/>
            <person name="Daum C."/>
            <person name="Ezra D."/>
            <person name="Gonzalez J."/>
            <person name="Henrissat B."/>
            <person name="Kuo A."/>
            <person name="Liang C."/>
            <person name="Lipzen A."/>
            <person name="Lutzoni F."/>
            <person name="Magnuson J."/>
            <person name="Mondo S."/>
            <person name="Nolan M."/>
            <person name="Ohm R."/>
            <person name="Pangilinan J."/>
            <person name="Park H.-J."/>
            <person name="Ramirez L."/>
            <person name="Alfaro M."/>
            <person name="Sun H."/>
            <person name="Tritt A."/>
            <person name="Yoshinaga Y."/>
            <person name="Zwiers L.-H."/>
            <person name="Turgeon B."/>
            <person name="Goodwin S."/>
            <person name="Spatafora J."/>
            <person name="Crous P."/>
            <person name="Grigoriev I."/>
        </authorList>
    </citation>
    <scope>NUCLEOTIDE SEQUENCE</scope>
    <source>
        <strain evidence="1">CBS 279.74</strain>
    </source>
</reference>
<dbReference type="EMBL" id="MU005775">
    <property type="protein sequence ID" value="KAF2706702.1"/>
    <property type="molecule type" value="Genomic_DNA"/>
</dbReference>
<sequence>MRPQQESSKRAMKLILGPQIRSVLNSALDLVAGRDPKLSDELEPLQPFTAHGQADSQCPGGEHTFRKRMIHLDTRIAGLQYSIVNELTQSGTMFEMAR</sequence>
<accession>A0A6G1K2G8</accession>
<evidence type="ECO:0000313" key="2">
    <source>
        <dbReference type="Proteomes" id="UP000799428"/>
    </source>
</evidence>
<dbReference type="AlphaFoldDB" id="A0A6G1K2G8"/>